<evidence type="ECO:0000256" key="1">
    <source>
        <dbReference type="SAM" id="SignalP"/>
    </source>
</evidence>
<keyword evidence="3" id="KW-1185">Reference proteome</keyword>
<reference evidence="2" key="2">
    <citation type="submission" date="2020-05" db="UniProtKB">
        <authorList>
            <consortium name="EnsemblMetazoa"/>
        </authorList>
    </citation>
    <scope>IDENTIFICATION</scope>
    <source>
        <strain evidence="2">WRAIR2</strain>
    </source>
</reference>
<dbReference type="VEuPathDB" id="VectorBase:ADIR008225"/>
<proteinExistence type="predicted"/>
<feature type="signal peptide" evidence="1">
    <location>
        <begin position="1"/>
        <end position="18"/>
    </location>
</feature>
<evidence type="ECO:0008006" key="4">
    <source>
        <dbReference type="Google" id="ProtNLM"/>
    </source>
</evidence>
<sequence length="1013" mass="108324">MDRVGLIILLFQCALIVASPDYGLPNSVSGTASILSRISLASSYVETLAPGQLVPAAVTQTAFGLPTIVQILQGTGKLVSEDGAAIALAMSTLTESKTGDPAALFDAVAQSIQSSQAHITQLLPTARSGLSALLGDNVPDRLTDGFARLNTGLQTLAARLDALKAGVLAAIAEAGSATTISTPVLTKHITARMVYDVLRTVQDLRAYLPVIRYTLNTTLEDAVEADAFLNRYETALASAETLVGPVIDSFFAAQESFYASLKSSVKGLAAFYDEQKQQILDLPMNGDPALGAAIGAMLDKYTTTLSNHPADIVAVASRLSSDLTALKALVANTDPEIISFADSKLIGALIHTLIDSGVYSRFCYHKYKDLVIVAVAYLAQESSNCIEREIPRLGHLVEAVKAIVDTERFDFEDILDWMTICNELQDPTKKSECVQRISSSYTPLGDYFADKYDLLYDLTYTELNACKQRLNICVQLSKRALTLGYVPELQAAIERCAATGPTNVYEMNRLVLAFGLVCLLQGLSAEPRPEFGISLTLDATDRITAEKANALGINAEIKALVVAPIASGMAKLSVTKTQIETVITAFDAKTTPIGTAYDTLLAATDGNIDNAFGPFNTAIDGAIAYITTDAAAITTALTTISYSGISDQLTDAFQRIAAGLTDLKTQAGNVKTALAAAQAAANPNALTATFLRQYLSLRKMYDLLRSVTNLRAYLPLVKYILTTTIENLAEADTFVGLLKTTLANDVGTKADQYKTALKEVTDSITASIAADMTADGTATGTIYTNVDAMTAIKNAPKIADLTTALGSLRDLFLTSANAAQTTTMTDAFTHIGTSMEALITTLKAAISVTDDTLVNLLIDTLVGTEKYGRYCYHKYKYLVYGLFTQAFDGGWQCVDKEYERLQHLKATVEQIIDLLTFDYEDIEAQVGVCNQLTIPADLNACVAALAPYYTELFKATKDKIAAAYTLATDEAAASENRLLICLRLVNLDVTVLQEAALLGKLQICAAQGANGSD</sequence>
<feature type="chain" id="PRO_5008130133" description="Protein TsetseEP domain-containing protein" evidence="1">
    <location>
        <begin position="19"/>
        <end position="1013"/>
    </location>
</feature>
<dbReference type="EnsemblMetazoa" id="ADIR008225-RA">
    <property type="protein sequence ID" value="ADIR008225-PA"/>
    <property type="gene ID" value="ADIR008225"/>
</dbReference>
<evidence type="ECO:0000313" key="2">
    <source>
        <dbReference type="EnsemblMetazoa" id="ADIR008225-PA"/>
    </source>
</evidence>
<dbReference type="AlphaFoldDB" id="A0A182NKP5"/>
<organism evidence="2 3">
    <name type="scientific">Anopheles dirus</name>
    <dbReference type="NCBI Taxonomy" id="7168"/>
    <lineage>
        <taxon>Eukaryota</taxon>
        <taxon>Metazoa</taxon>
        <taxon>Ecdysozoa</taxon>
        <taxon>Arthropoda</taxon>
        <taxon>Hexapoda</taxon>
        <taxon>Insecta</taxon>
        <taxon>Pterygota</taxon>
        <taxon>Neoptera</taxon>
        <taxon>Endopterygota</taxon>
        <taxon>Diptera</taxon>
        <taxon>Nematocera</taxon>
        <taxon>Culicoidea</taxon>
        <taxon>Culicidae</taxon>
        <taxon>Anophelinae</taxon>
        <taxon>Anopheles</taxon>
    </lineage>
</organism>
<protein>
    <recommendedName>
        <fullName evidence="4">Protein TsetseEP domain-containing protein</fullName>
    </recommendedName>
</protein>
<accession>A0A182NKP5</accession>
<evidence type="ECO:0000313" key="3">
    <source>
        <dbReference type="Proteomes" id="UP000075884"/>
    </source>
</evidence>
<name>A0A182NKP5_9DIPT</name>
<keyword evidence="1" id="KW-0732">Signal</keyword>
<dbReference type="Proteomes" id="UP000075884">
    <property type="component" value="Unassembled WGS sequence"/>
</dbReference>
<reference evidence="3" key="1">
    <citation type="submission" date="2013-03" db="EMBL/GenBank/DDBJ databases">
        <title>The Genome Sequence of Anopheles dirus WRAIR2.</title>
        <authorList>
            <consortium name="The Broad Institute Genomics Platform"/>
            <person name="Neafsey D.E."/>
            <person name="Walton C."/>
            <person name="Walker B."/>
            <person name="Young S.K."/>
            <person name="Zeng Q."/>
            <person name="Gargeya S."/>
            <person name="Fitzgerald M."/>
            <person name="Haas B."/>
            <person name="Abouelleil A."/>
            <person name="Allen A.W."/>
            <person name="Alvarado L."/>
            <person name="Arachchi H.M."/>
            <person name="Berlin A.M."/>
            <person name="Chapman S.B."/>
            <person name="Gainer-Dewar J."/>
            <person name="Goldberg J."/>
            <person name="Griggs A."/>
            <person name="Gujja S."/>
            <person name="Hansen M."/>
            <person name="Howarth C."/>
            <person name="Imamovic A."/>
            <person name="Ireland A."/>
            <person name="Larimer J."/>
            <person name="McCowan C."/>
            <person name="Murphy C."/>
            <person name="Pearson M."/>
            <person name="Poon T.W."/>
            <person name="Priest M."/>
            <person name="Roberts A."/>
            <person name="Saif S."/>
            <person name="Shea T."/>
            <person name="Sisk P."/>
            <person name="Sykes S."/>
            <person name="Wortman J."/>
            <person name="Nusbaum C."/>
            <person name="Birren B."/>
        </authorList>
    </citation>
    <scope>NUCLEOTIDE SEQUENCE [LARGE SCALE GENOMIC DNA]</scope>
    <source>
        <strain evidence="3">WRAIR2</strain>
    </source>
</reference>